<feature type="domain" description="RNase H type-1" evidence="1">
    <location>
        <begin position="112"/>
        <end position="205"/>
    </location>
</feature>
<keyword evidence="3" id="KW-1185">Reference proteome</keyword>
<dbReference type="Proteomes" id="UP000585474">
    <property type="component" value="Unassembled WGS sequence"/>
</dbReference>
<protein>
    <recommendedName>
        <fullName evidence="1">RNase H type-1 domain-containing protein</fullName>
    </recommendedName>
</protein>
<comment type="caution">
    <text evidence="2">The sequence shown here is derived from an EMBL/GenBank/DDBJ whole genome shotgun (WGS) entry which is preliminary data.</text>
</comment>
<dbReference type="AlphaFoldDB" id="A0A7J0FDN2"/>
<dbReference type="GO" id="GO:0003676">
    <property type="term" value="F:nucleic acid binding"/>
    <property type="evidence" value="ECO:0007669"/>
    <property type="project" value="InterPro"/>
</dbReference>
<dbReference type="Pfam" id="PF13456">
    <property type="entry name" value="RVT_3"/>
    <property type="match status" value="1"/>
</dbReference>
<organism evidence="2 3">
    <name type="scientific">Actinidia rufa</name>
    <dbReference type="NCBI Taxonomy" id="165716"/>
    <lineage>
        <taxon>Eukaryota</taxon>
        <taxon>Viridiplantae</taxon>
        <taxon>Streptophyta</taxon>
        <taxon>Embryophyta</taxon>
        <taxon>Tracheophyta</taxon>
        <taxon>Spermatophyta</taxon>
        <taxon>Magnoliopsida</taxon>
        <taxon>eudicotyledons</taxon>
        <taxon>Gunneridae</taxon>
        <taxon>Pentapetalae</taxon>
        <taxon>asterids</taxon>
        <taxon>Ericales</taxon>
        <taxon>Actinidiaceae</taxon>
        <taxon>Actinidia</taxon>
    </lineage>
</organism>
<accession>A0A7J0FDN2</accession>
<proteinExistence type="predicted"/>
<name>A0A7J0FDN2_9ERIC</name>
<gene>
    <name evidence="2" type="ORF">Acr_11g0011010</name>
</gene>
<evidence type="ECO:0000313" key="2">
    <source>
        <dbReference type="EMBL" id="GFY96795.1"/>
    </source>
</evidence>
<evidence type="ECO:0000259" key="1">
    <source>
        <dbReference type="Pfam" id="PF13456"/>
    </source>
</evidence>
<dbReference type="EMBL" id="BJWL01000011">
    <property type="protein sequence ID" value="GFY96795.1"/>
    <property type="molecule type" value="Genomic_DNA"/>
</dbReference>
<evidence type="ECO:0000313" key="3">
    <source>
        <dbReference type="Proteomes" id="UP000585474"/>
    </source>
</evidence>
<dbReference type="GO" id="GO:0004523">
    <property type="term" value="F:RNA-DNA hybrid ribonuclease activity"/>
    <property type="evidence" value="ECO:0007669"/>
    <property type="project" value="InterPro"/>
</dbReference>
<dbReference type="InterPro" id="IPR002156">
    <property type="entry name" value="RNaseH_domain"/>
</dbReference>
<sequence length="401" mass="44016">MGTPLPFTIWLNHLFADAPDEDAILKAISILWTIWCNRNKAAFDRSLTPEEGLASIRHSWHEVAMWKAGRSPPSLGAIDGNRGSCTRSHSFTSSKTASGNNPCMATHILLVVDGAWKALSLKVAAAWACALSLDLCNSRSSLPFLLTASEVEPKACYEALLWAMHHGHWNVKLSTDCLEVIQGLRNYPRVNLLLAGLLGDTLHLLRLCTFFNVVSFLLGNNGLSPDGACGWEFFTKLRRRGPSLLPSSSKAEAPALARPDSVTVYFIPLQLSLSSRELGRCSSRSCELDVFILVVISALHFGRKELVLLNWVCGCNQRGKLSELDVDAFLLRALASEGSLVADEQSVLSSRCSLISNDHSVASNKCSLITDKQSVVSMDHIHYLEATIHEDPPTLLRRLLE</sequence>
<reference evidence="2 3" key="1">
    <citation type="submission" date="2019-07" db="EMBL/GenBank/DDBJ databases">
        <title>De Novo Assembly of kiwifruit Actinidia rufa.</title>
        <authorList>
            <person name="Sugita-Konishi S."/>
            <person name="Sato K."/>
            <person name="Mori E."/>
            <person name="Abe Y."/>
            <person name="Kisaki G."/>
            <person name="Hamano K."/>
            <person name="Suezawa K."/>
            <person name="Otani M."/>
            <person name="Fukuda T."/>
            <person name="Manabe T."/>
            <person name="Gomi K."/>
            <person name="Tabuchi M."/>
            <person name="Akimitsu K."/>
            <person name="Kataoka I."/>
        </authorList>
    </citation>
    <scope>NUCLEOTIDE SEQUENCE [LARGE SCALE GENOMIC DNA]</scope>
    <source>
        <strain evidence="3">cv. Fuchu</strain>
    </source>
</reference>